<dbReference type="Proteomes" id="UP000789920">
    <property type="component" value="Unassembled WGS sequence"/>
</dbReference>
<sequence length="68" mass="7719">LEAFVHYTYEHTGGYLVVSDLQGIESPDQFLLTDPAIHCIDPLRFGKTNLGRNDVFWIVIDAMMFAES</sequence>
<name>A0ACA9RBZ0_9GLOM</name>
<accession>A0ACA9RBZ0</accession>
<feature type="non-terminal residue" evidence="1">
    <location>
        <position position="1"/>
    </location>
</feature>
<gene>
    <name evidence="1" type="ORF">RPERSI_LOCUS18399</name>
</gene>
<protein>
    <submittedName>
        <fullName evidence="1">25950_t:CDS:1</fullName>
    </submittedName>
</protein>
<organism evidence="1 2">
    <name type="scientific">Racocetra persica</name>
    <dbReference type="NCBI Taxonomy" id="160502"/>
    <lineage>
        <taxon>Eukaryota</taxon>
        <taxon>Fungi</taxon>
        <taxon>Fungi incertae sedis</taxon>
        <taxon>Mucoromycota</taxon>
        <taxon>Glomeromycotina</taxon>
        <taxon>Glomeromycetes</taxon>
        <taxon>Diversisporales</taxon>
        <taxon>Gigasporaceae</taxon>
        <taxon>Racocetra</taxon>
    </lineage>
</organism>
<evidence type="ECO:0000313" key="1">
    <source>
        <dbReference type="EMBL" id="CAG8786531.1"/>
    </source>
</evidence>
<reference evidence="1" key="1">
    <citation type="submission" date="2021-06" db="EMBL/GenBank/DDBJ databases">
        <authorList>
            <person name="Kallberg Y."/>
            <person name="Tangrot J."/>
            <person name="Rosling A."/>
        </authorList>
    </citation>
    <scope>NUCLEOTIDE SEQUENCE</scope>
    <source>
        <strain evidence="1">MA461A</strain>
    </source>
</reference>
<evidence type="ECO:0000313" key="2">
    <source>
        <dbReference type="Proteomes" id="UP000789920"/>
    </source>
</evidence>
<dbReference type="EMBL" id="CAJVQC010048664">
    <property type="protein sequence ID" value="CAG8786531.1"/>
    <property type="molecule type" value="Genomic_DNA"/>
</dbReference>
<comment type="caution">
    <text evidence="1">The sequence shown here is derived from an EMBL/GenBank/DDBJ whole genome shotgun (WGS) entry which is preliminary data.</text>
</comment>
<proteinExistence type="predicted"/>
<keyword evidence="2" id="KW-1185">Reference proteome</keyword>